<dbReference type="PANTHER" id="PTHR13958:SF3">
    <property type="entry name" value="CAP-GLY DOMAIN-CONTAINING PROTEIN-RELATED"/>
    <property type="match status" value="1"/>
</dbReference>
<feature type="compositionally biased region" description="Polar residues" evidence="2">
    <location>
        <begin position="392"/>
        <end position="418"/>
    </location>
</feature>
<feature type="compositionally biased region" description="Basic and acidic residues" evidence="2">
    <location>
        <begin position="1369"/>
        <end position="1386"/>
    </location>
</feature>
<feature type="compositionally biased region" description="Polar residues" evidence="2">
    <location>
        <begin position="164"/>
        <end position="183"/>
    </location>
</feature>
<feature type="compositionally biased region" description="Basic and acidic residues" evidence="2">
    <location>
        <begin position="2067"/>
        <end position="2076"/>
    </location>
</feature>
<feature type="compositionally biased region" description="Low complexity" evidence="2">
    <location>
        <begin position="937"/>
        <end position="951"/>
    </location>
</feature>
<feature type="region of interest" description="Disordered" evidence="2">
    <location>
        <begin position="2835"/>
        <end position="2906"/>
    </location>
</feature>
<feature type="compositionally biased region" description="Low complexity" evidence="2">
    <location>
        <begin position="961"/>
        <end position="975"/>
    </location>
</feature>
<feature type="compositionally biased region" description="Polar residues" evidence="2">
    <location>
        <begin position="2022"/>
        <end position="2046"/>
    </location>
</feature>
<feature type="region of interest" description="Disordered" evidence="2">
    <location>
        <begin position="1368"/>
        <end position="1495"/>
    </location>
</feature>
<feature type="region of interest" description="Disordered" evidence="2">
    <location>
        <begin position="252"/>
        <end position="583"/>
    </location>
</feature>
<feature type="compositionally biased region" description="Low complexity" evidence="2">
    <location>
        <begin position="2301"/>
        <end position="2313"/>
    </location>
</feature>
<dbReference type="CDD" id="cd23767">
    <property type="entry name" value="IQCD"/>
    <property type="match status" value="1"/>
</dbReference>
<feature type="compositionally biased region" description="Low complexity" evidence="2">
    <location>
        <begin position="1390"/>
        <end position="1409"/>
    </location>
</feature>
<feature type="compositionally biased region" description="Low complexity" evidence="2">
    <location>
        <begin position="1127"/>
        <end position="1150"/>
    </location>
</feature>
<dbReference type="GO" id="GO:0034453">
    <property type="term" value="P:microtubule anchoring"/>
    <property type="evidence" value="ECO:0007669"/>
    <property type="project" value="InterPro"/>
</dbReference>
<feature type="compositionally biased region" description="Basic and acidic residues" evidence="2">
    <location>
        <begin position="2445"/>
        <end position="2473"/>
    </location>
</feature>
<gene>
    <name evidence="4" type="primary">LOC116294871</name>
</gene>
<feature type="region of interest" description="Disordered" evidence="2">
    <location>
        <begin position="102"/>
        <end position="122"/>
    </location>
</feature>
<feature type="compositionally biased region" description="Basic residues" evidence="2">
    <location>
        <begin position="530"/>
        <end position="560"/>
    </location>
</feature>
<keyword evidence="1" id="KW-0175">Coiled coil</keyword>
<feature type="region of interest" description="Disordered" evidence="2">
    <location>
        <begin position="2287"/>
        <end position="2678"/>
    </location>
</feature>
<feature type="compositionally biased region" description="Polar residues" evidence="2">
    <location>
        <begin position="1557"/>
        <end position="1572"/>
    </location>
</feature>
<feature type="region of interest" description="Disordered" evidence="2">
    <location>
        <begin position="138"/>
        <end position="196"/>
    </location>
</feature>
<feature type="compositionally biased region" description="Low complexity" evidence="2">
    <location>
        <begin position="1801"/>
        <end position="1814"/>
    </location>
</feature>
<dbReference type="GO" id="GO:0005813">
    <property type="term" value="C:centrosome"/>
    <property type="evidence" value="ECO:0007669"/>
    <property type="project" value="InterPro"/>
</dbReference>
<protein>
    <submittedName>
        <fullName evidence="4">Centrosome-associated protein 350-like isoform X1</fullName>
    </submittedName>
</protein>
<feature type="compositionally biased region" description="Acidic residues" evidence="2">
    <location>
        <begin position="459"/>
        <end position="468"/>
    </location>
</feature>
<feature type="compositionally biased region" description="Basic and acidic residues" evidence="2">
    <location>
        <begin position="2647"/>
        <end position="2676"/>
    </location>
</feature>
<feature type="compositionally biased region" description="Basic and acidic residues" evidence="2">
    <location>
        <begin position="2005"/>
        <end position="2021"/>
    </location>
</feature>
<feature type="compositionally biased region" description="Low complexity" evidence="2">
    <location>
        <begin position="2050"/>
        <end position="2061"/>
    </location>
</feature>
<feature type="compositionally biased region" description="Basic and acidic residues" evidence="2">
    <location>
        <begin position="2348"/>
        <end position="2372"/>
    </location>
</feature>
<feature type="compositionally biased region" description="Acidic residues" evidence="2">
    <location>
        <begin position="512"/>
        <end position="522"/>
    </location>
</feature>
<feature type="compositionally biased region" description="Low complexity" evidence="2">
    <location>
        <begin position="1912"/>
        <end position="1928"/>
    </location>
</feature>
<dbReference type="OrthoDB" id="306254at2759"/>
<dbReference type="PANTHER" id="PTHR13958">
    <property type="entry name" value="CENTROSOME-ASSOCIATED PROTEIN 350"/>
    <property type="match status" value="1"/>
</dbReference>
<keyword evidence="3" id="KW-1185">Reference proteome</keyword>
<feature type="compositionally biased region" description="Basic and acidic residues" evidence="2">
    <location>
        <begin position="1714"/>
        <end position="1735"/>
    </location>
</feature>
<feature type="compositionally biased region" description="Polar residues" evidence="2">
    <location>
        <begin position="370"/>
        <end position="384"/>
    </location>
</feature>
<feature type="compositionally biased region" description="Basic and acidic residues" evidence="2">
    <location>
        <begin position="1838"/>
        <end position="1851"/>
    </location>
</feature>
<dbReference type="FunCoup" id="A0A6P8HPW7">
    <property type="interactions" value="1250"/>
</dbReference>
<feature type="compositionally biased region" description="Low complexity" evidence="2">
    <location>
        <begin position="1748"/>
        <end position="1762"/>
    </location>
</feature>
<feature type="compositionally biased region" description="Basic and acidic residues" evidence="2">
    <location>
        <begin position="443"/>
        <end position="458"/>
    </location>
</feature>
<reference evidence="4" key="1">
    <citation type="submission" date="2025-08" db="UniProtKB">
        <authorList>
            <consortium name="RefSeq"/>
        </authorList>
    </citation>
    <scope>IDENTIFICATION</scope>
    <source>
        <tissue evidence="4">Tentacle</tissue>
    </source>
</reference>
<feature type="compositionally biased region" description="Acidic residues" evidence="2">
    <location>
        <begin position="2489"/>
        <end position="2498"/>
    </location>
</feature>
<feature type="compositionally biased region" description="Basic and acidic residues" evidence="2">
    <location>
        <begin position="1573"/>
        <end position="1588"/>
    </location>
</feature>
<dbReference type="KEGG" id="aten:116294871"/>
<feature type="compositionally biased region" description="Basic and acidic residues" evidence="2">
    <location>
        <begin position="992"/>
        <end position="1003"/>
    </location>
</feature>
<feature type="compositionally biased region" description="Acidic residues" evidence="2">
    <location>
        <begin position="481"/>
        <end position="491"/>
    </location>
</feature>
<feature type="compositionally biased region" description="Acidic residues" evidence="2">
    <location>
        <begin position="2373"/>
        <end position="2390"/>
    </location>
</feature>
<feature type="compositionally biased region" description="Basic and acidic residues" evidence="2">
    <location>
        <begin position="2523"/>
        <end position="2540"/>
    </location>
</feature>
<dbReference type="RefSeq" id="XP_031558414.1">
    <property type="nucleotide sequence ID" value="XM_031702554.1"/>
</dbReference>
<feature type="region of interest" description="Disordered" evidence="2">
    <location>
        <begin position="692"/>
        <end position="767"/>
    </location>
</feature>
<feature type="coiled-coil region" evidence="1">
    <location>
        <begin position="588"/>
        <end position="627"/>
    </location>
</feature>
<feature type="coiled-coil region" evidence="1">
    <location>
        <begin position="1607"/>
        <end position="1692"/>
    </location>
</feature>
<evidence type="ECO:0000313" key="3">
    <source>
        <dbReference type="Proteomes" id="UP000515163"/>
    </source>
</evidence>
<evidence type="ECO:0000256" key="2">
    <source>
        <dbReference type="SAM" id="MobiDB-lite"/>
    </source>
</evidence>
<feature type="compositionally biased region" description="Basic and acidic residues" evidence="2">
    <location>
        <begin position="492"/>
        <end position="506"/>
    </location>
</feature>
<feature type="compositionally biased region" description="Basic and acidic residues" evidence="2">
    <location>
        <begin position="1900"/>
        <end position="1909"/>
    </location>
</feature>
<feature type="region of interest" description="Disordered" evidence="2">
    <location>
        <begin position="1549"/>
        <end position="1590"/>
    </location>
</feature>
<feature type="compositionally biased region" description="Polar residues" evidence="2">
    <location>
        <begin position="1443"/>
        <end position="1462"/>
    </location>
</feature>
<dbReference type="InterPro" id="IPR028750">
    <property type="entry name" value="CEP350/CC187"/>
</dbReference>
<feature type="compositionally biased region" description="Basic and acidic residues" evidence="2">
    <location>
        <begin position="2211"/>
        <end position="2236"/>
    </location>
</feature>
<feature type="compositionally biased region" description="Basic and acidic residues" evidence="2">
    <location>
        <begin position="1077"/>
        <end position="1099"/>
    </location>
</feature>
<feature type="compositionally biased region" description="Basic and acidic residues" evidence="2">
    <location>
        <begin position="419"/>
        <end position="434"/>
    </location>
</feature>
<dbReference type="GeneID" id="116294871"/>
<dbReference type="GO" id="GO:0008017">
    <property type="term" value="F:microtubule binding"/>
    <property type="evidence" value="ECO:0007669"/>
    <property type="project" value="InterPro"/>
</dbReference>
<evidence type="ECO:0000256" key="1">
    <source>
        <dbReference type="SAM" id="Coils"/>
    </source>
</evidence>
<dbReference type="Proteomes" id="UP000515163">
    <property type="component" value="Unplaced"/>
</dbReference>
<proteinExistence type="predicted"/>
<dbReference type="PROSITE" id="PS50096">
    <property type="entry name" value="IQ"/>
    <property type="match status" value="1"/>
</dbReference>
<feature type="compositionally biased region" description="Basic and acidic residues" evidence="2">
    <location>
        <begin position="2555"/>
        <end position="2599"/>
    </location>
</feature>
<feature type="compositionally biased region" description="Polar residues" evidence="2">
    <location>
        <begin position="1050"/>
        <end position="1059"/>
    </location>
</feature>
<sequence>MTSTGLFRGRRVADPVPIQRGSLTRETRSRSSLNDLAAAWDNVDEVRTALQAAEARIQEAKFELGPGTKDQENLDEPIVREVFSQNQRLGRVSRYELRPTVNKRDYSRDEQNSSLTSSSHSSIDIPLYHSRDVSRNSHISTINNSNSSNYSGRQHSPPTRDFQTKSPPYINNTEAVLDTSTGDQPRFSKSRESSRIHERPVLSDMGTSNFEDSLEMSSFNRRRLDAVRPLSSLGLKPVVANNSEALARLKERIKQQKQKAPTSTSSRPTHLENGDVIIKPSKEDVPYEKDTGISTKPLSKRKVAAGPTLSRYKGFSEPGEPYKVSVERQRKEHTKNGNKRPIALQKPASNGYKTNKGGVKIQRITAPKRPTNTITTTSWRSGQETVKKVLGPTNTRPKSTASNKPQSNASQDTTSTSSRMEKLEWKKEERDKTKKLSTPVEDMEIKWEVNGIEKKDDERDSEEDDIKEVDELSQHTLDLNHDDDDDDDDTKLDDVKESRVLSEEAKNILSDLDIDSESDNENQPDTVQQKAKKLAAVKEAKAKRKKSSPNKMSPGKKRKAPSSNSKQEMMYPKAKVRHYDADKVKKYMEKQIAERKKKMKEEKQLQRKAVDERKKKLEELYNKQKKTLAANLAKNKNRMGETYSMFPGFINAPSTDQQHPYLHHITEFQVEDVMTSESDKENVDIASFTGLPYHQDTSFNKNKPYDSKSSSDLSDKAYHRPPVLPHDKEESEDEGDVTLTPVHDESSDTRTTVREKLDGKREPSIRYPGFSAEYEDSEITEVSQPSESTGYKMVMQDKVASVPTSMTSPSRSDRIAALRNTAAELKQRLEQEARRLGLSLLHQAETEQHPSSSGVSKMETEVFRGQLPGVDNLHEQAELNEELDSMNTAATKIQAIYRGHSTRQGLAWKLPSGRTLGATLREAWRQTPSDGREHFSEQSSMSSAMDASSESNGSDVETAYSHESQPSSKSQSLKHVSVSDSKPRTAPLSSSPKDKQTTKKEYRPSTTLGKSWTKPKPQGDRLSVINIYARNHLAVRKDQEPEVPPEAQDAGNNTASLYSDKTGETASLLEDVEDLKDDTRDLDKTLVRETPTDDNHGYEDDFSLESQDNSIKPSPSQPSPSPERSYTQSLSSPTRSRSSVLSQSDSDYSPTRPILKSTMRHIESEGSTYPAPSSIRPPPPLYAPDRQGGDRMSPGSLDQRLMAELNRLEFMEESVRQLTDIERTKSVSFAQQETVSLAQILKAKQSAHARDMETLQLKAKQEKFEAARQLDEARNIASRSSIEAQQSVAKAKAEAADSIAHATERLVKAQADAARTNTEAAQRVEEARTEAARTLFEAANQQIADVGKVSASAASAAAQAAVMSTLEQYKQEQRALRKQDSKRRTPDSYSEWSTSFTRSRSSRTATEGETGSRRGPSGDGYTSDEFESFKESERSKSARSVSPHRSGSRSYSKTSQPFSVSPTRERSGAHSSASIPEEVDLSVTEGSLVSDVIPDDESIAEVISEGKKPKDKTDHEYSMTFEESMLSSRTVTDDELDYRMILPSEDHRRRSIGKSYRSGSIGSDHGTISYSSDENHDGHLSDSMHDKNAPFSGEDSFSKFTSDMVNLMKEEEVRAKHQEALLHLREKALKEKTKAEMAWLELQKKRMRDKGSDDVMPSIRKRQRGVLMRLQAEKAEIKRLKAANRAASYERKLLLMQQEEIARLRKSTQKIRGKVREEEAVMSRDKDESAVDVPKDLSPTKTRDLTTPEESPSKSSTTVPEELSAIQSAADSSFPAYDDQEPSISERPRKRLFSEGESDDGVASGSVAAKSKGSPTSSDSFVMQQLKKLKSQSSERYLTQREQKLMRRRDEAEELLASQRKLIEWERRLDEEESKVCNLINEALNLSRDNRGKKSKRTSKAIESDDGRAKAPSLNHTTTPTTPSASPSKSERISSRQPSEYVKFPTGQQTKSEQNANESSIAEDLPSMAPDRSRESSIAEDIPSTAPDRSRESSIAEDIPSTAPDRSRESSIPEIDIKSKDSSVTGEYTNDTFESIDSTITRSHSTPVRIISSPKTPSIKSISRRSSKYEENKSEEDASMTEASDHSDVESRVRQLKEQLEQRKREAKRLYHERKRQRRAMLLEQEETLRKELQAVERVIEKTKAELDEPTPTEPQATQQGRTLSQPSSRALSITVEHDAKPSSTPEETKREEDSDKVDSEGSYTPPGETSRNEEEGSHDKTPSEHEVYAEDKDSVPADTSEGLLKNHYSLDSKSLAKTISDVKDLDISDRSASVVEDLSNHTLRSFTEEIEDDAKTAEDISISETSEIQTISNKADLKSCESAAISEQGSVPEVLSARSPEAQPEDTSDRSKAASEKGYSDTFESEHKDDEKTEEDISEQISIEEEEEEVKSRDAGSEEIEKSKDNKDDLFGVEAKEREKTQEEEDEVGSEGTITEDVPEEILDDSKDIPENILKDSLKDDVKRQASLDDKLNLAVDGPSSPQPSYSEDFEPSVGEDENNKDHLLAENIAGPSYSADFEPSETQKSKPDDTLGVEERSLKSSSSYSPDFEESSSEGKDELSPKESHEVPKESYEVPKESYEVPKESYEVPKESYEVPKESYLVPTLNVSEATDEDSIAEDLPEEDQSLESGSLSDASDDVIPRFFVSEDKKQASIDNKVEEKTKQQQQDEEKKELQTLQADKISNELSNMLINDAVTYVTGLYDRHQEPNIEEVRGKEAVESKDNEDGKGVLDEEKKASIWPEETGEISEADNVSISERLSFSDDEDSMPGLDLKPTIDTLKEKTEAPVVKDGGQEPVKPVVVDKQVQSEGVITKLSEDLLKEAASQMITLMRKKQEKLKLTEQIEKDEKDEKKREKETREGTVHSPELSPQRGLDKFMAVHRFSDGVPKHQSPPGSPTKDTAAFDGNELADKLSQLKLLHDELGDQLGDDDDEDNDFVVSNKPLELPSDKEVYEPPRGQTIPMVVPHDCSEVKEMIFSSLLTFYNRKKAGRSLGNVTPPPEFSETNVDDNDTDRRIQQVYRRQIFDLTGEVFRDVLNEESPPSHPSWMKPRRRRKNRFYHSLSPMMNEHDYLPVVQQRVLDLVGLGNERPSLESLRRKTPLKIGKKDAVDAILIQELREEEPQWIDYDDDELAVKFQVADAIFDSLLSETVMVMNAVQRRKDSRRDIGS</sequence>
<feature type="compositionally biased region" description="Basic and acidic residues" evidence="2">
    <location>
        <begin position="280"/>
        <end position="291"/>
    </location>
</feature>
<feature type="region of interest" description="Disordered" evidence="2">
    <location>
        <begin position="1707"/>
        <end position="1853"/>
    </location>
</feature>
<feature type="compositionally biased region" description="Basic and acidic residues" evidence="2">
    <location>
        <begin position="2176"/>
        <end position="2200"/>
    </location>
</feature>
<dbReference type="InParanoid" id="A0A6P8HPW7"/>
<feature type="region of interest" description="Disordered" evidence="2">
    <location>
        <begin position="1035"/>
        <end position="1196"/>
    </location>
</feature>
<feature type="compositionally biased region" description="Low complexity" evidence="2">
    <location>
        <begin position="138"/>
        <end position="151"/>
    </location>
</feature>
<accession>A0A6P8HPW7</accession>
<feature type="region of interest" description="Disordered" evidence="2">
    <location>
        <begin position="1883"/>
        <end position="2117"/>
    </location>
</feature>
<feature type="compositionally biased region" description="Low complexity" evidence="2">
    <location>
        <begin position="113"/>
        <end position="122"/>
    </location>
</feature>
<name>A0A6P8HPW7_ACTTE</name>
<feature type="compositionally biased region" description="Basic and acidic residues" evidence="2">
    <location>
        <begin position="1427"/>
        <end position="1436"/>
    </location>
</feature>
<feature type="compositionally biased region" description="Basic and acidic residues" evidence="2">
    <location>
        <begin position="2083"/>
        <end position="2110"/>
    </location>
</feature>
<evidence type="ECO:0000313" key="4">
    <source>
        <dbReference type="RefSeq" id="XP_031558414.1"/>
    </source>
</evidence>
<feature type="region of interest" description="Disordered" evidence="2">
    <location>
        <begin position="925"/>
        <end position="1019"/>
    </location>
</feature>
<feature type="compositionally biased region" description="Polar residues" evidence="2">
    <location>
        <begin position="1946"/>
        <end position="1960"/>
    </location>
</feature>
<feature type="compositionally biased region" description="Basic and acidic residues" evidence="2">
    <location>
        <begin position="2839"/>
        <end position="2864"/>
    </location>
</feature>
<feature type="compositionally biased region" description="Polar residues" evidence="2">
    <location>
        <begin position="2154"/>
        <end position="2172"/>
    </location>
</feature>
<feature type="compositionally biased region" description="Acidic residues" evidence="2">
    <location>
        <begin position="2612"/>
        <end position="2628"/>
    </location>
</feature>
<feature type="compositionally biased region" description="Basic and acidic residues" evidence="2">
    <location>
        <begin position="2391"/>
        <end position="2422"/>
    </location>
</feature>
<feature type="region of interest" description="Disordered" evidence="2">
    <location>
        <begin position="2711"/>
        <end position="2748"/>
    </location>
</feature>
<feature type="compositionally biased region" description="Polar residues" evidence="2">
    <location>
        <begin position="258"/>
        <end position="268"/>
    </location>
</feature>
<feature type="region of interest" description="Disordered" evidence="2">
    <location>
        <begin position="2141"/>
        <end position="2241"/>
    </location>
</feature>
<feature type="compositionally biased region" description="Basic and acidic residues" evidence="2">
    <location>
        <begin position="742"/>
        <end position="764"/>
    </location>
</feature>
<organism evidence="3 4">
    <name type="scientific">Actinia tenebrosa</name>
    <name type="common">Australian red waratah sea anemone</name>
    <dbReference type="NCBI Taxonomy" id="6105"/>
    <lineage>
        <taxon>Eukaryota</taxon>
        <taxon>Metazoa</taxon>
        <taxon>Cnidaria</taxon>
        <taxon>Anthozoa</taxon>
        <taxon>Hexacorallia</taxon>
        <taxon>Actiniaria</taxon>
        <taxon>Actiniidae</taxon>
        <taxon>Actinia</taxon>
    </lineage>
</organism>
<feature type="compositionally biased region" description="Basic and acidic residues" evidence="2">
    <location>
        <begin position="102"/>
        <end position="111"/>
    </location>
</feature>
<feature type="compositionally biased region" description="Basic and acidic residues" evidence="2">
    <location>
        <begin position="2711"/>
        <end position="2739"/>
    </location>
</feature>